<gene>
    <name evidence="2" type="ORF">FRZ03_11455</name>
</gene>
<dbReference type="AlphaFoldDB" id="A0A5C6JXB7"/>
<feature type="compositionally biased region" description="Polar residues" evidence="1">
    <location>
        <begin position="40"/>
        <end position="49"/>
    </location>
</feature>
<feature type="compositionally biased region" description="Basic and acidic residues" evidence="1">
    <location>
        <begin position="24"/>
        <end position="37"/>
    </location>
</feature>
<evidence type="ECO:0000256" key="1">
    <source>
        <dbReference type="SAM" id="MobiDB-lite"/>
    </source>
</evidence>
<evidence type="ECO:0000313" key="3">
    <source>
        <dbReference type="Proteomes" id="UP000320481"/>
    </source>
</evidence>
<reference evidence="2" key="1">
    <citation type="journal article" date="2019" name="Microbiol. Resour. Announc.">
        <title>Draft Genomic Sequences of Streptomyces misionensis and Streptomyces albidoflavus, bacteria applied for phytopathogen biocontrol.</title>
        <authorList>
            <person name="Pylro V."/>
            <person name="Dias A."/>
            <person name="Andreote F."/>
            <person name="Varani A."/>
            <person name="Andreote C."/>
            <person name="Bernardo E."/>
            <person name="Martins T."/>
        </authorList>
    </citation>
    <scope>NUCLEOTIDE SEQUENCE [LARGE SCALE GENOMIC DNA]</scope>
    <source>
        <strain evidence="2">66</strain>
    </source>
</reference>
<feature type="region of interest" description="Disordered" evidence="1">
    <location>
        <begin position="1"/>
        <end position="60"/>
    </location>
</feature>
<proteinExistence type="predicted"/>
<keyword evidence="3" id="KW-1185">Reference proteome</keyword>
<organism evidence="2 3">
    <name type="scientific">Streptomyces misionensis</name>
    <dbReference type="NCBI Taxonomy" id="67331"/>
    <lineage>
        <taxon>Bacteria</taxon>
        <taxon>Bacillati</taxon>
        <taxon>Actinomycetota</taxon>
        <taxon>Actinomycetes</taxon>
        <taxon>Kitasatosporales</taxon>
        <taxon>Streptomycetaceae</taxon>
        <taxon>Streptomyces</taxon>
    </lineage>
</organism>
<feature type="compositionally biased region" description="Basic and acidic residues" evidence="1">
    <location>
        <begin position="51"/>
        <end position="60"/>
    </location>
</feature>
<accession>A0A5C6JXB7</accession>
<name>A0A5C6JXB7_9ACTN</name>
<protein>
    <submittedName>
        <fullName evidence="2">Uncharacterized protein</fullName>
    </submittedName>
</protein>
<evidence type="ECO:0000313" key="2">
    <source>
        <dbReference type="EMBL" id="TWV51988.1"/>
    </source>
</evidence>
<comment type="caution">
    <text evidence="2">The sequence shown here is derived from an EMBL/GenBank/DDBJ whole genome shotgun (WGS) entry which is preliminary data.</text>
</comment>
<dbReference type="RefSeq" id="WP_146465036.1">
    <property type="nucleotide sequence ID" value="NZ_VOGW01000063.1"/>
</dbReference>
<dbReference type="Proteomes" id="UP000320481">
    <property type="component" value="Unassembled WGS sequence"/>
</dbReference>
<feature type="compositionally biased region" description="Low complexity" evidence="1">
    <location>
        <begin position="1"/>
        <end position="12"/>
    </location>
</feature>
<sequence>MRFRSSASAAAANDLNKGRTSADLQREYDLISRERAGGHNSLSAITAQNDIAREQERRGR</sequence>
<dbReference type="EMBL" id="VOGW01000063">
    <property type="protein sequence ID" value="TWV51988.1"/>
    <property type="molecule type" value="Genomic_DNA"/>
</dbReference>